<dbReference type="Gene3D" id="1.10.3720.10">
    <property type="entry name" value="MetI-like"/>
    <property type="match status" value="1"/>
</dbReference>
<feature type="transmembrane region" description="Helical" evidence="6">
    <location>
        <begin position="149"/>
        <end position="169"/>
    </location>
</feature>
<feature type="domain" description="ABC transmembrane type-1" evidence="7">
    <location>
        <begin position="103"/>
        <end position="319"/>
    </location>
</feature>
<name>A0A291I5K2_GEOTD</name>
<feature type="transmembrane region" description="Helical" evidence="6">
    <location>
        <begin position="43"/>
        <end position="61"/>
    </location>
</feature>
<dbReference type="PROSITE" id="PS50928">
    <property type="entry name" value="ABC_TM1"/>
    <property type="match status" value="1"/>
</dbReference>
<comment type="similarity">
    <text evidence="6">Belongs to the binding-protein-dependent transport system permease family.</text>
</comment>
<accession>A0A291I5K2</accession>
<evidence type="ECO:0000256" key="2">
    <source>
        <dbReference type="ARBA" id="ARBA00022448"/>
    </source>
</evidence>
<feature type="transmembrane region" description="Helical" evidence="6">
    <location>
        <begin position="298"/>
        <end position="319"/>
    </location>
</feature>
<dbReference type="PANTHER" id="PTHR43496:SF1">
    <property type="entry name" value="POLYGALACTURONAN_RHAMNOGALACTURONAN TRANSPORT SYSTEM PERMEASE PROTEIN YTEP"/>
    <property type="match status" value="1"/>
</dbReference>
<evidence type="ECO:0000313" key="8">
    <source>
        <dbReference type="EMBL" id="ATG84598.1"/>
    </source>
</evidence>
<protein>
    <submittedName>
        <fullName evidence="8">YteP</fullName>
    </submittedName>
</protein>
<keyword evidence="2 6" id="KW-0813">Transport</keyword>
<dbReference type="CDD" id="cd06261">
    <property type="entry name" value="TM_PBP2"/>
    <property type="match status" value="1"/>
</dbReference>
<reference evidence="8" key="1">
    <citation type="submission" date="2017-05" db="EMBL/GenBank/DDBJ databases">
        <title>Engineering Geobacillus thermodenitrificans to introduce cellulolytic activity; expression of native and heterologous cellulase genes.</title>
        <authorList>
            <person name="Daas M.J.A."/>
            <person name="Nijsse B."/>
            <person name="van de Weijer A.H.P."/>
            <person name="Groenendaal B.W.A.J."/>
            <person name="Janssen F."/>
            <person name="van der Oost J."/>
            <person name="van Kranenburg R."/>
        </authorList>
    </citation>
    <scope>NUCLEOTIDE SEQUENCE</scope>
    <source>
        <strain evidence="8">T81</strain>
    </source>
</reference>
<evidence type="ECO:0000256" key="1">
    <source>
        <dbReference type="ARBA" id="ARBA00004141"/>
    </source>
</evidence>
<dbReference type="GO" id="GO:0055085">
    <property type="term" value="P:transmembrane transport"/>
    <property type="evidence" value="ECO:0007669"/>
    <property type="project" value="InterPro"/>
</dbReference>
<dbReference type="InterPro" id="IPR000515">
    <property type="entry name" value="MetI-like"/>
</dbReference>
<dbReference type="GO" id="GO:0005886">
    <property type="term" value="C:plasma membrane"/>
    <property type="evidence" value="ECO:0007669"/>
    <property type="project" value="UniProtKB-SubCell"/>
</dbReference>
<evidence type="ECO:0000256" key="6">
    <source>
        <dbReference type="RuleBase" id="RU363032"/>
    </source>
</evidence>
<keyword evidence="3 6" id="KW-0812">Transmembrane</keyword>
<dbReference type="AlphaFoldDB" id="A0A291I5K2"/>
<dbReference type="PANTHER" id="PTHR43496">
    <property type="entry name" value="PROTEIN LPLB"/>
    <property type="match status" value="1"/>
</dbReference>
<feature type="transmembrane region" description="Helical" evidence="6">
    <location>
        <begin position="107"/>
        <end position="128"/>
    </location>
</feature>
<dbReference type="Pfam" id="PF00528">
    <property type="entry name" value="BPD_transp_1"/>
    <property type="match status" value="1"/>
</dbReference>
<comment type="subcellular location">
    <subcellularLocation>
        <location evidence="6">Cell membrane</location>
        <topology evidence="6">Multi-pass membrane protein</topology>
    </subcellularLocation>
    <subcellularLocation>
        <location evidence="1">Membrane</location>
        <topology evidence="1">Multi-pass membrane protein</topology>
    </subcellularLocation>
</comment>
<evidence type="ECO:0000259" key="7">
    <source>
        <dbReference type="PROSITE" id="PS50928"/>
    </source>
</evidence>
<feature type="transmembrane region" description="Helical" evidence="6">
    <location>
        <begin position="245"/>
        <end position="266"/>
    </location>
</feature>
<dbReference type="InterPro" id="IPR035906">
    <property type="entry name" value="MetI-like_sf"/>
</dbReference>
<gene>
    <name evidence="8" type="primary">yteP</name>
</gene>
<keyword evidence="4 6" id="KW-1133">Transmembrane helix</keyword>
<keyword evidence="5 6" id="KW-0472">Membrane</keyword>
<evidence type="ECO:0000256" key="3">
    <source>
        <dbReference type="ARBA" id="ARBA00022692"/>
    </source>
</evidence>
<dbReference type="EMBL" id="MF170616">
    <property type="protein sequence ID" value="ATG84598.1"/>
    <property type="molecule type" value="Genomic_DNA"/>
</dbReference>
<proteinExistence type="inferred from homology"/>
<dbReference type="SUPFAM" id="SSF161098">
    <property type="entry name" value="MetI-like"/>
    <property type="match status" value="1"/>
</dbReference>
<evidence type="ECO:0000256" key="4">
    <source>
        <dbReference type="ARBA" id="ARBA00022989"/>
    </source>
</evidence>
<sequence length="332" mass="37875">MQPAIGKGDVSLDVNPKDIKKSDKGLGIKPRKRFWKTFKEQKLLYMMSLPFVAWVIVFKYVPLWGWTMAFQNYQPERSFWEQEWVGLDHFIELFKDDRFYLALRNTLAMSIMGLIVGFIVPIIFAILLNEVRLKFFKRTIQTVSYLPHFVSWVVAAGIVTKMLSIDGIVNDLLMKLDIVDKPIQFMANGKIFWIIVTLSDLWKEMGWNSIIFLAAIVGIDPQLYEAAKVDGASRLRQIWHITLPGMTPTIIVLLVLSIGHLISIGFEKQFLLGNPLVIDYSEVLDLYALNYGIGLGRFSYGTAVGIFNSAMSIILLLLANRLSKKFTNQSVI</sequence>
<organism evidence="8">
    <name type="scientific">Geobacillus thermodenitrificans</name>
    <dbReference type="NCBI Taxonomy" id="33940"/>
    <lineage>
        <taxon>Bacteria</taxon>
        <taxon>Bacillati</taxon>
        <taxon>Bacillota</taxon>
        <taxon>Bacilli</taxon>
        <taxon>Bacillales</taxon>
        <taxon>Anoxybacillaceae</taxon>
        <taxon>Geobacillus</taxon>
    </lineage>
</organism>
<evidence type="ECO:0000256" key="5">
    <source>
        <dbReference type="ARBA" id="ARBA00023136"/>
    </source>
</evidence>